<reference evidence="3 4" key="1">
    <citation type="submission" date="2024-08" db="EMBL/GenBank/DDBJ databases">
        <authorList>
            <person name="Cucini C."/>
            <person name="Frati F."/>
        </authorList>
    </citation>
    <scope>NUCLEOTIDE SEQUENCE [LARGE SCALE GENOMIC DNA]</scope>
</reference>
<feature type="compositionally biased region" description="Basic and acidic residues" evidence="1">
    <location>
        <begin position="270"/>
        <end position="289"/>
    </location>
</feature>
<dbReference type="EMBL" id="CAXLJM020000007">
    <property type="protein sequence ID" value="CAL8071942.1"/>
    <property type="molecule type" value="Genomic_DNA"/>
</dbReference>
<dbReference type="Proteomes" id="UP001642540">
    <property type="component" value="Unassembled WGS sequence"/>
</dbReference>
<keyword evidence="4" id="KW-1185">Reference proteome</keyword>
<feature type="region of interest" description="Disordered" evidence="1">
    <location>
        <begin position="244"/>
        <end position="301"/>
    </location>
</feature>
<comment type="caution">
    <text evidence="3">The sequence shown here is derived from an EMBL/GenBank/DDBJ whole genome shotgun (WGS) entry which is preliminary data.</text>
</comment>
<evidence type="ECO:0000313" key="3">
    <source>
        <dbReference type="EMBL" id="CAL8071942.1"/>
    </source>
</evidence>
<proteinExistence type="predicted"/>
<keyword evidence="2" id="KW-0472">Membrane</keyword>
<evidence type="ECO:0000256" key="2">
    <source>
        <dbReference type="SAM" id="Phobius"/>
    </source>
</evidence>
<feature type="transmembrane region" description="Helical" evidence="2">
    <location>
        <begin position="33"/>
        <end position="52"/>
    </location>
</feature>
<keyword evidence="2" id="KW-0812">Transmembrane</keyword>
<sequence length="459" mass="51817">MRYHIRRSLGLPSGGDRSIFDNSAFASQNRGRIIAFIFILSSVTTLVSFLTFHNGSSSGSSHTGILTLDKAAKMFTINRGRGAHSSEIMKKRQMYDYLKQRHNDEIKSLKWLLVRGSRGRSNNMTTRIEDSFEENVSGVENNITVTSGDFGVAVSPLLINFLRTVPSNYTQRLPSGVFVEYYPYGGNTSLSLTLPLEQSQAWRGVVLYAGKDEAGKVRSQRRFTTFVGADIKLCLPEDYRLKSKNDSGHSKNTLPHPHPLPVPPVVIVEPDPREDEHELDSRQPKRNIIDEPSSPKGFSESGKFSTTKHLVDRKLRCLSLFSLTQLFKCYTIDFFAIHTSGSRYGRDLEKILKTLLGLRPLIEIKVISIALMANSELNDIGLKRLIHLMAKANYKYQSLPLYSEKIIESIISGESKINGPMSKHAVIKDLYKNTVKQHLFVSNKAYVNVAEHFRTYFHL</sequence>
<gene>
    <name evidence="3" type="ORF">ODALV1_LOCUS1926</name>
</gene>
<name>A0ABP1PNB9_9HEXA</name>
<organism evidence="3 4">
    <name type="scientific">Orchesella dallaii</name>
    <dbReference type="NCBI Taxonomy" id="48710"/>
    <lineage>
        <taxon>Eukaryota</taxon>
        <taxon>Metazoa</taxon>
        <taxon>Ecdysozoa</taxon>
        <taxon>Arthropoda</taxon>
        <taxon>Hexapoda</taxon>
        <taxon>Collembola</taxon>
        <taxon>Entomobryomorpha</taxon>
        <taxon>Entomobryoidea</taxon>
        <taxon>Orchesellidae</taxon>
        <taxon>Orchesellinae</taxon>
        <taxon>Orchesella</taxon>
    </lineage>
</organism>
<keyword evidence="2" id="KW-1133">Transmembrane helix</keyword>
<evidence type="ECO:0000313" key="4">
    <source>
        <dbReference type="Proteomes" id="UP001642540"/>
    </source>
</evidence>
<evidence type="ECO:0000256" key="1">
    <source>
        <dbReference type="SAM" id="MobiDB-lite"/>
    </source>
</evidence>
<protein>
    <submittedName>
        <fullName evidence="3">Uncharacterized protein</fullName>
    </submittedName>
</protein>
<accession>A0ABP1PNB9</accession>